<keyword evidence="1" id="KW-0175">Coiled coil</keyword>
<feature type="region of interest" description="Disordered" evidence="2">
    <location>
        <begin position="294"/>
        <end position="354"/>
    </location>
</feature>
<feature type="coiled-coil region" evidence="1">
    <location>
        <begin position="168"/>
        <end position="195"/>
    </location>
</feature>
<proteinExistence type="predicted"/>
<dbReference type="Proteomes" id="UP000095282">
    <property type="component" value="Unplaced"/>
</dbReference>
<feature type="compositionally biased region" description="Basic residues" evidence="2">
    <location>
        <begin position="84"/>
        <end position="96"/>
    </location>
</feature>
<feature type="compositionally biased region" description="Basic residues" evidence="2">
    <location>
        <begin position="213"/>
        <end position="230"/>
    </location>
</feature>
<feature type="region of interest" description="Disordered" evidence="2">
    <location>
        <begin position="75"/>
        <end position="103"/>
    </location>
</feature>
<name>A0A1I7UZ91_9PELO</name>
<accession>A0A1I7UZ91</accession>
<evidence type="ECO:0000313" key="3">
    <source>
        <dbReference type="Proteomes" id="UP000095282"/>
    </source>
</evidence>
<reference evidence="4" key="1">
    <citation type="submission" date="2016-11" db="UniProtKB">
        <authorList>
            <consortium name="WormBaseParasite"/>
        </authorList>
    </citation>
    <scope>IDENTIFICATION</scope>
</reference>
<evidence type="ECO:0000256" key="2">
    <source>
        <dbReference type="SAM" id="MobiDB-lite"/>
    </source>
</evidence>
<evidence type="ECO:0000256" key="1">
    <source>
        <dbReference type="SAM" id="Coils"/>
    </source>
</evidence>
<dbReference type="WBParaSite" id="Csp11.Scaffold630.g20827.t1">
    <property type="protein sequence ID" value="Csp11.Scaffold630.g20827.t1"/>
    <property type="gene ID" value="Csp11.Scaffold630.g20827"/>
</dbReference>
<protein>
    <submittedName>
        <fullName evidence="4">Chromo domain-containing protein</fullName>
    </submittedName>
</protein>
<keyword evidence="3" id="KW-1185">Reference proteome</keyword>
<organism evidence="3 4">
    <name type="scientific">Caenorhabditis tropicalis</name>
    <dbReference type="NCBI Taxonomy" id="1561998"/>
    <lineage>
        <taxon>Eukaryota</taxon>
        <taxon>Metazoa</taxon>
        <taxon>Ecdysozoa</taxon>
        <taxon>Nematoda</taxon>
        <taxon>Chromadorea</taxon>
        <taxon>Rhabditida</taxon>
        <taxon>Rhabditina</taxon>
        <taxon>Rhabditomorpha</taxon>
        <taxon>Rhabditoidea</taxon>
        <taxon>Rhabditidae</taxon>
        <taxon>Peloderinae</taxon>
        <taxon>Caenorhabditis</taxon>
    </lineage>
</organism>
<evidence type="ECO:0000313" key="4">
    <source>
        <dbReference type="WBParaSite" id="Csp11.Scaffold630.g20827.t1"/>
    </source>
</evidence>
<feature type="region of interest" description="Disordered" evidence="2">
    <location>
        <begin position="213"/>
        <end position="262"/>
    </location>
</feature>
<sequence length="354" mass="40895">MSGPPEPKKPLLEEGNHLLKKIIDVRFNEKRVEFHAIWQENDSEQWVPMDFLGGGRRNYFVKKLLEDQEMKQKYDEAAKQAKAAAKKSKRASRPRKRGSEEPRSSLVHKLCAADLVKRVHDVRLGKEYIEFYLCWRLDDKYEWVPLKHVPAKLQNCYLQDFLEIEWNRQKYNKAVADLNERIAEKERAKEAALKIEPTPFSLKELQKHIRAYKLEKKKKQKPRKPRRGAHFTHFSPPPPPREPKKAKKPVVKTRDSAGHSTTKAGLYNDLWKKKGWELCNGTEEESEMIDVVEGAEPPQLIPPPGIPVIPEEEDDKMSAMANTETDASEDEGPAYRSLTVSPTEDPQAMEVDQV</sequence>
<dbReference type="AlphaFoldDB" id="A0A1I7UZ91"/>